<dbReference type="GO" id="GO:0030170">
    <property type="term" value="F:pyridoxal phosphate binding"/>
    <property type="evidence" value="ECO:0007669"/>
    <property type="project" value="UniProtKB-UniRule"/>
</dbReference>
<dbReference type="InterPro" id="IPR001608">
    <property type="entry name" value="Ala_racemase_N"/>
</dbReference>
<dbReference type="EC" id="5.1.1.1" evidence="4 7"/>
<evidence type="ECO:0000256" key="9">
    <source>
        <dbReference type="PIRSR" id="PIRSR600821-52"/>
    </source>
</evidence>
<dbReference type="FunFam" id="2.40.37.10:FF:000002">
    <property type="entry name" value="Alanine racemase"/>
    <property type="match status" value="1"/>
</dbReference>
<accession>A0A8J7K5B7</accession>
<organism evidence="11 12">
    <name type="scientific">Pontibacterium sinense</name>
    <dbReference type="NCBI Taxonomy" id="2781979"/>
    <lineage>
        <taxon>Bacteria</taxon>
        <taxon>Pseudomonadati</taxon>
        <taxon>Pseudomonadota</taxon>
        <taxon>Gammaproteobacteria</taxon>
        <taxon>Oceanospirillales</taxon>
        <taxon>Oceanospirillaceae</taxon>
        <taxon>Pontibacterium</taxon>
    </lineage>
</organism>
<keyword evidence="5 7" id="KW-0663">Pyridoxal phosphate</keyword>
<dbReference type="CDD" id="cd06827">
    <property type="entry name" value="PLPDE_III_AR_proteobact"/>
    <property type="match status" value="1"/>
</dbReference>
<dbReference type="EMBL" id="JADEYS010000004">
    <property type="protein sequence ID" value="MBE9396740.1"/>
    <property type="molecule type" value="Genomic_DNA"/>
</dbReference>
<evidence type="ECO:0000256" key="4">
    <source>
        <dbReference type="ARBA" id="ARBA00013089"/>
    </source>
</evidence>
<comment type="cofactor">
    <cofactor evidence="2 7 8">
        <name>pyridoxal 5'-phosphate</name>
        <dbReference type="ChEBI" id="CHEBI:597326"/>
    </cofactor>
</comment>
<dbReference type="PANTHER" id="PTHR30511:SF0">
    <property type="entry name" value="ALANINE RACEMASE, CATABOLIC-RELATED"/>
    <property type="match status" value="1"/>
</dbReference>
<evidence type="ECO:0000256" key="7">
    <source>
        <dbReference type="HAMAP-Rule" id="MF_01201"/>
    </source>
</evidence>
<sequence>MSRKARAIVRLDAIRHNYRLAKSLHPTTNAVAVVKADAYGHGAVAVARMLEPEADAFGVASIEEAMVLREAGVKVPVTLLEGFFDPSELPLIDQHGLWSVVHSAHQIDALSRFTPSAPINVWLKMDSGMHRLGIPATEFRSAYERLRALPHIGEIVLMTHFACADELGSPATHQQIQCFQQTVQGIQAPHSLSNSPATLGWPEAKGDWLRPGVMLYGISPFDIDQTHAAQLKPAMSLLSEVIAIREIQRGESVGYGASWTADRVTRVGTVAMGYGDGYPRQAKNGTPVMVNGERTQIIGRVSMDMMTVDLTDIPSAGIGASVELWGENLSINEVAGYCDTIPYTLVTGLTARIVRHYT</sequence>
<dbReference type="GO" id="GO:0030632">
    <property type="term" value="P:D-alanine biosynthetic process"/>
    <property type="evidence" value="ECO:0007669"/>
    <property type="project" value="UniProtKB-UniRule"/>
</dbReference>
<feature type="active site" description="Proton acceptor; specific for L-alanine" evidence="7">
    <location>
        <position position="255"/>
    </location>
</feature>
<dbReference type="InterPro" id="IPR009006">
    <property type="entry name" value="Ala_racemase/Decarboxylase_C"/>
</dbReference>
<dbReference type="GO" id="GO:0008784">
    <property type="term" value="F:alanine racemase activity"/>
    <property type="evidence" value="ECO:0007669"/>
    <property type="project" value="UniProtKB-UniRule"/>
</dbReference>
<reference evidence="11" key="1">
    <citation type="submission" date="2020-10" db="EMBL/GenBank/DDBJ databases">
        <title>Bacterium isolated from coastal waters sediment.</title>
        <authorList>
            <person name="Chen R.-J."/>
            <person name="Lu D.-C."/>
            <person name="Zhu K.-L."/>
            <person name="Du Z.-J."/>
        </authorList>
    </citation>
    <scope>NUCLEOTIDE SEQUENCE</scope>
    <source>
        <strain evidence="11">N1Y112</strain>
    </source>
</reference>
<protein>
    <recommendedName>
        <fullName evidence="4 7">Alanine racemase</fullName>
        <ecNumber evidence="4 7">5.1.1.1</ecNumber>
    </recommendedName>
</protein>
<dbReference type="Gene3D" id="3.20.20.10">
    <property type="entry name" value="Alanine racemase"/>
    <property type="match status" value="1"/>
</dbReference>
<dbReference type="Proteomes" id="UP000640333">
    <property type="component" value="Unassembled WGS sequence"/>
</dbReference>
<comment type="similarity">
    <text evidence="3 7">Belongs to the alanine racemase family.</text>
</comment>
<comment type="function">
    <text evidence="7">Catalyzes the interconversion of L-alanine and D-alanine. May also act on other amino acids.</text>
</comment>
<evidence type="ECO:0000256" key="6">
    <source>
        <dbReference type="ARBA" id="ARBA00023235"/>
    </source>
</evidence>
<keyword evidence="6 7" id="KW-0413">Isomerase</keyword>
<dbReference type="Pfam" id="PF01168">
    <property type="entry name" value="Ala_racemase_N"/>
    <property type="match status" value="1"/>
</dbReference>
<dbReference type="PRINTS" id="PR00992">
    <property type="entry name" value="ALARACEMASE"/>
</dbReference>
<dbReference type="SMART" id="SM01005">
    <property type="entry name" value="Ala_racemase_C"/>
    <property type="match status" value="1"/>
</dbReference>
<evidence type="ECO:0000256" key="8">
    <source>
        <dbReference type="PIRSR" id="PIRSR600821-50"/>
    </source>
</evidence>
<dbReference type="Pfam" id="PF00842">
    <property type="entry name" value="Ala_racemase_C"/>
    <property type="match status" value="1"/>
</dbReference>
<name>A0A8J7K5B7_9GAMM</name>
<dbReference type="RefSeq" id="WP_193952294.1">
    <property type="nucleotide sequence ID" value="NZ_JADEYS010000004.1"/>
</dbReference>
<dbReference type="UniPathway" id="UPA00042">
    <property type="reaction ID" value="UER00497"/>
</dbReference>
<comment type="pathway">
    <text evidence="7">Amino-acid biosynthesis; D-alanine biosynthesis; D-alanine from L-alanine: step 1/1.</text>
</comment>
<dbReference type="GO" id="GO:0005829">
    <property type="term" value="C:cytosol"/>
    <property type="evidence" value="ECO:0007669"/>
    <property type="project" value="TreeGrafter"/>
</dbReference>
<dbReference type="PANTHER" id="PTHR30511">
    <property type="entry name" value="ALANINE RACEMASE"/>
    <property type="match status" value="1"/>
</dbReference>
<dbReference type="InterPro" id="IPR000821">
    <property type="entry name" value="Ala_racemase"/>
</dbReference>
<dbReference type="FunFam" id="3.20.20.10:FF:000002">
    <property type="entry name" value="Alanine racemase"/>
    <property type="match status" value="1"/>
</dbReference>
<dbReference type="SUPFAM" id="SSF50621">
    <property type="entry name" value="Alanine racemase C-terminal domain-like"/>
    <property type="match status" value="1"/>
</dbReference>
<dbReference type="NCBIfam" id="TIGR00492">
    <property type="entry name" value="alr"/>
    <property type="match status" value="1"/>
</dbReference>
<proteinExistence type="inferred from homology"/>
<feature type="binding site" evidence="7 9">
    <location>
        <position position="303"/>
    </location>
    <ligand>
        <name>substrate</name>
    </ligand>
</feature>
<dbReference type="AlphaFoldDB" id="A0A8J7K5B7"/>
<gene>
    <name evidence="11" type="primary">alr</name>
    <name evidence="11" type="ORF">IOQ59_05625</name>
</gene>
<dbReference type="InterPro" id="IPR029066">
    <property type="entry name" value="PLP-binding_barrel"/>
</dbReference>
<evidence type="ECO:0000259" key="10">
    <source>
        <dbReference type="SMART" id="SM01005"/>
    </source>
</evidence>
<comment type="catalytic activity">
    <reaction evidence="1 7">
        <text>L-alanine = D-alanine</text>
        <dbReference type="Rhea" id="RHEA:20249"/>
        <dbReference type="ChEBI" id="CHEBI:57416"/>
        <dbReference type="ChEBI" id="CHEBI:57972"/>
        <dbReference type="EC" id="5.1.1.1"/>
    </reaction>
</comment>
<feature type="modified residue" description="N6-(pyridoxal phosphate)lysine" evidence="7 8">
    <location>
        <position position="35"/>
    </location>
</feature>
<evidence type="ECO:0000256" key="1">
    <source>
        <dbReference type="ARBA" id="ARBA00000316"/>
    </source>
</evidence>
<evidence type="ECO:0000313" key="12">
    <source>
        <dbReference type="Proteomes" id="UP000640333"/>
    </source>
</evidence>
<dbReference type="InterPro" id="IPR011079">
    <property type="entry name" value="Ala_racemase_C"/>
</dbReference>
<feature type="domain" description="Alanine racemase C-terminal" evidence="10">
    <location>
        <begin position="234"/>
        <end position="358"/>
    </location>
</feature>
<dbReference type="PROSITE" id="PS00395">
    <property type="entry name" value="ALANINE_RACEMASE"/>
    <property type="match status" value="1"/>
</dbReference>
<keyword evidence="12" id="KW-1185">Reference proteome</keyword>
<dbReference type="InterPro" id="IPR020622">
    <property type="entry name" value="Ala_racemase_pyridoxalP-BS"/>
</dbReference>
<evidence type="ECO:0000313" key="11">
    <source>
        <dbReference type="EMBL" id="MBE9396740.1"/>
    </source>
</evidence>
<feature type="binding site" evidence="7 9">
    <location>
        <position position="131"/>
    </location>
    <ligand>
        <name>substrate</name>
    </ligand>
</feature>
<evidence type="ECO:0000256" key="2">
    <source>
        <dbReference type="ARBA" id="ARBA00001933"/>
    </source>
</evidence>
<dbReference type="HAMAP" id="MF_01201">
    <property type="entry name" value="Ala_racemase"/>
    <property type="match status" value="1"/>
</dbReference>
<evidence type="ECO:0000256" key="5">
    <source>
        <dbReference type="ARBA" id="ARBA00022898"/>
    </source>
</evidence>
<dbReference type="SUPFAM" id="SSF51419">
    <property type="entry name" value="PLP-binding barrel"/>
    <property type="match status" value="1"/>
</dbReference>
<evidence type="ECO:0000256" key="3">
    <source>
        <dbReference type="ARBA" id="ARBA00007880"/>
    </source>
</evidence>
<feature type="active site" description="Proton acceptor; specific for D-alanine" evidence="7">
    <location>
        <position position="35"/>
    </location>
</feature>
<dbReference type="Gene3D" id="2.40.37.10">
    <property type="entry name" value="Lyase, Ornithine Decarboxylase, Chain A, domain 1"/>
    <property type="match status" value="1"/>
</dbReference>
<comment type="caution">
    <text evidence="11">The sequence shown here is derived from an EMBL/GenBank/DDBJ whole genome shotgun (WGS) entry which is preliminary data.</text>
</comment>